<dbReference type="Proteomes" id="UP000827976">
    <property type="component" value="Chromosome 1"/>
</dbReference>
<evidence type="ECO:0000313" key="1">
    <source>
        <dbReference type="EMBL" id="KAH7692361.1"/>
    </source>
</evidence>
<reference evidence="2" key="1">
    <citation type="journal article" date="2022" name="Nat. Commun.">
        <title>Chromosome evolution and the genetic basis of agronomically important traits in greater yam.</title>
        <authorList>
            <person name="Bredeson J.V."/>
            <person name="Lyons J.B."/>
            <person name="Oniyinde I.O."/>
            <person name="Okereke N.R."/>
            <person name="Kolade O."/>
            <person name="Nnabue I."/>
            <person name="Nwadili C.O."/>
            <person name="Hribova E."/>
            <person name="Parker M."/>
            <person name="Nwogha J."/>
            <person name="Shu S."/>
            <person name="Carlson J."/>
            <person name="Kariba R."/>
            <person name="Muthemba S."/>
            <person name="Knop K."/>
            <person name="Barton G.J."/>
            <person name="Sherwood A.V."/>
            <person name="Lopez-Montes A."/>
            <person name="Asiedu R."/>
            <person name="Jamnadass R."/>
            <person name="Muchugi A."/>
            <person name="Goodstein D."/>
            <person name="Egesi C.N."/>
            <person name="Featherston J."/>
            <person name="Asfaw A."/>
            <person name="Simpson G.G."/>
            <person name="Dolezel J."/>
            <person name="Hendre P.S."/>
            <person name="Van Deynze A."/>
            <person name="Kumar P.L."/>
            <person name="Obidiegwu J.E."/>
            <person name="Bhattacharjee R."/>
            <person name="Rokhsar D.S."/>
        </authorList>
    </citation>
    <scope>NUCLEOTIDE SEQUENCE [LARGE SCALE GENOMIC DNA]</scope>
    <source>
        <strain evidence="2">cv. TDa95/00328</strain>
    </source>
</reference>
<proteinExistence type="predicted"/>
<accession>A0ACB7WUH4</accession>
<gene>
    <name evidence="1" type="ORF">IHE45_01G062200</name>
</gene>
<name>A0ACB7WUH4_DIOAL</name>
<dbReference type="EMBL" id="CM037011">
    <property type="protein sequence ID" value="KAH7692361.1"/>
    <property type="molecule type" value="Genomic_DNA"/>
</dbReference>
<protein>
    <submittedName>
        <fullName evidence="1">Protein BYPASS-related protein</fullName>
    </submittedName>
</protein>
<keyword evidence="2" id="KW-1185">Reference proteome</keyword>
<sequence length="349" mass="39176">MDSSSSSSSTSTPRRHHHHHHHRRRTFLSFRRNQIVSMDQTTDHDFQTLDHFHSLISHNLLSLLPSSSSSSSSSQSSSSSHHHHLLSIPFLSKLLQSLLSFQSHFQSQLHQSLISNPPLLSRPPLDRLLSDHLDRTVKSLDILNTITQSLSSLRHSHRQADIAASALLHHPPNLIRAKTALSKLFTDDYHRATSFTHGLSFSTNRCCVDTGSALGLAVQNMNSIMAFCMWTLMAAFGVVGGPLRLEIESLVGLQDRIWEEVKKKKKGRSGGVLVELEEVERCGKALMEEMEVEVEEELGKKAMEFGEACEKLGGGLGEFERVLREVFHRIVRSRVEVQHFLDQSSRASS</sequence>
<comment type="caution">
    <text evidence="1">The sequence shown here is derived from an EMBL/GenBank/DDBJ whole genome shotgun (WGS) entry which is preliminary data.</text>
</comment>
<organism evidence="1 2">
    <name type="scientific">Dioscorea alata</name>
    <name type="common">Purple yam</name>
    <dbReference type="NCBI Taxonomy" id="55571"/>
    <lineage>
        <taxon>Eukaryota</taxon>
        <taxon>Viridiplantae</taxon>
        <taxon>Streptophyta</taxon>
        <taxon>Embryophyta</taxon>
        <taxon>Tracheophyta</taxon>
        <taxon>Spermatophyta</taxon>
        <taxon>Magnoliopsida</taxon>
        <taxon>Liliopsida</taxon>
        <taxon>Dioscoreales</taxon>
        <taxon>Dioscoreaceae</taxon>
        <taxon>Dioscorea</taxon>
    </lineage>
</organism>
<evidence type="ECO:0000313" key="2">
    <source>
        <dbReference type="Proteomes" id="UP000827976"/>
    </source>
</evidence>